<protein>
    <submittedName>
        <fullName evidence="3">SDR family oxidoreductase</fullName>
    </submittedName>
</protein>
<evidence type="ECO:0000313" key="4">
    <source>
        <dbReference type="Proteomes" id="UP001202550"/>
    </source>
</evidence>
<accession>A0ABT0M0C4</accession>
<dbReference type="InterPro" id="IPR002347">
    <property type="entry name" value="SDR_fam"/>
</dbReference>
<comment type="similarity">
    <text evidence="1">Belongs to the short-chain dehydrogenases/reductases (SDR) family.</text>
</comment>
<comment type="caution">
    <text evidence="3">The sequence shown here is derived from an EMBL/GenBank/DDBJ whole genome shotgun (WGS) entry which is preliminary data.</text>
</comment>
<organism evidence="3 4">
    <name type="scientific">Roseinatronobacter domitianus</name>
    <dbReference type="NCBI Taxonomy" id="2940293"/>
    <lineage>
        <taxon>Bacteria</taxon>
        <taxon>Pseudomonadati</taxon>
        <taxon>Pseudomonadota</taxon>
        <taxon>Alphaproteobacteria</taxon>
        <taxon>Rhodobacterales</taxon>
        <taxon>Paracoccaceae</taxon>
        <taxon>Roseinatronobacter</taxon>
    </lineage>
</organism>
<proteinExistence type="inferred from homology"/>
<reference evidence="3 4" key="1">
    <citation type="submission" date="2022-05" db="EMBL/GenBank/DDBJ databases">
        <title>Seasonal and diel survey of microbial diversity of the Tyrrhenian coast.</title>
        <authorList>
            <person name="Gattoni G."/>
            <person name="Corral P."/>
        </authorList>
    </citation>
    <scope>NUCLEOTIDE SEQUENCE [LARGE SCALE GENOMIC DNA]</scope>
    <source>
        <strain evidence="3 4">V10</strain>
    </source>
</reference>
<keyword evidence="2" id="KW-0560">Oxidoreductase</keyword>
<keyword evidence="4" id="KW-1185">Reference proteome</keyword>
<dbReference type="Proteomes" id="UP001202550">
    <property type="component" value="Unassembled WGS sequence"/>
</dbReference>
<dbReference type="SUPFAM" id="SSF51735">
    <property type="entry name" value="NAD(P)-binding Rossmann-fold domains"/>
    <property type="match status" value="1"/>
</dbReference>
<dbReference type="Gene3D" id="3.40.50.720">
    <property type="entry name" value="NAD(P)-binding Rossmann-like Domain"/>
    <property type="match status" value="1"/>
</dbReference>
<dbReference type="CDD" id="cd05233">
    <property type="entry name" value="SDR_c"/>
    <property type="match status" value="1"/>
</dbReference>
<sequence>MWFITGASSGLGLEMVRLLAARGVPVCASGRRGPGDLPDDFPNIPYHACDLADPMAVTKLADWAMGQGPLRAVVLNAGAGFFRPLAQETPDAIARVLAINLDANIALAHRLCPVLSGGRLGLIGSVAHKGAAGMPVYAASKSALDGFGRALAEEWRGTVKLRVLHPGPVATGMATRAGRTPDFADRVFLPPRQTAAALLAALNAESGADRQTVSFLRVGLHRVLKGAA</sequence>
<dbReference type="InterPro" id="IPR036291">
    <property type="entry name" value="NAD(P)-bd_dom_sf"/>
</dbReference>
<evidence type="ECO:0000313" key="3">
    <source>
        <dbReference type="EMBL" id="MCL1628323.1"/>
    </source>
</evidence>
<evidence type="ECO:0000256" key="1">
    <source>
        <dbReference type="ARBA" id="ARBA00006484"/>
    </source>
</evidence>
<dbReference type="EMBL" id="JALZWP010000004">
    <property type="protein sequence ID" value="MCL1628323.1"/>
    <property type="molecule type" value="Genomic_DNA"/>
</dbReference>
<dbReference type="PANTHER" id="PTHR44196">
    <property type="entry name" value="DEHYDROGENASE/REDUCTASE SDR FAMILY MEMBER 7B"/>
    <property type="match status" value="1"/>
</dbReference>
<name>A0ABT0M0C4_9RHOB</name>
<dbReference type="PANTHER" id="PTHR44196:SF1">
    <property type="entry name" value="DEHYDROGENASE_REDUCTASE SDR FAMILY MEMBER 7B"/>
    <property type="match status" value="1"/>
</dbReference>
<dbReference type="RefSeq" id="WP_249057490.1">
    <property type="nucleotide sequence ID" value="NZ_JALZWP010000004.1"/>
</dbReference>
<dbReference type="Pfam" id="PF00106">
    <property type="entry name" value="adh_short"/>
    <property type="match status" value="1"/>
</dbReference>
<gene>
    <name evidence="3" type="ORF">M3N55_06225</name>
</gene>
<dbReference type="PRINTS" id="PR00081">
    <property type="entry name" value="GDHRDH"/>
</dbReference>
<evidence type="ECO:0000256" key="2">
    <source>
        <dbReference type="ARBA" id="ARBA00023002"/>
    </source>
</evidence>